<keyword evidence="3" id="KW-0472">Membrane</keyword>
<keyword evidence="5" id="KW-1185">Reference proteome</keyword>
<proteinExistence type="predicted"/>
<evidence type="ECO:0000313" key="5">
    <source>
        <dbReference type="Proteomes" id="UP001642484"/>
    </source>
</evidence>
<evidence type="ECO:0000256" key="3">
    <source>
        <dbReference type="SAM" id="Phobius"/>
    </source>
</evidence>
<sequence>MNSAGEIKEVIPFERAQILLENAKQLKNLNDQRKQLDAAQASFEQFVKASPNHRLAGQANTARGRILLEQARVEIWDGDKPSNEGNRDLFRQNARDMIKRAREIFKQAVDQHQKAVAAFPSFIPPEEKQKVADRAAAEALYIEAELDLAQCTYWEAQTHDKGTEERADILSKAAEEFEAIHTKYRSMIGGLYARVWQGKCFEEQDEIRIALGIYEEILGHPGSSTTMNNLKDRALRFRLICLNHEKRKDFKLTLLEGEDWLRIAKARSRTAIGLGIQWEMCLAQEKLGTDRTVSEPERMNHLNQALNRARTIARYPGELKTPATSMVQRLMVALNREPGDPKDFETANGNADVLFKQVNEINTEITKLVKAGKKKEAKEKQETLMATAAEMARLYDIALKLTVPDTNPILINIARLRLAYGLFLQKKYYDAAVVAEHQMTKYGEKYPEVGLESGFIAMTAFDHAYTQAPEDDRNFEGKMVADIAEKIAERWPESDRANDARNAVARIYFNADNLLEAAEWYKKIPPGTSNYSQAQVSAGKAYWRQYVIATSKPEGERPTAEDLNKWKAAAVKHLETGLAEAEKEIPKDKPLPDDLVGAKLTLVNIRNLDGVYKKGKDGPLGALELLTAEPHPVLKSVDVPKGEKRPTRAGAAQSREIASFAYQQLLRAHIGLKNLEEARKARQKLEEVAGEEDAAALTQVYIEFGRELEQELDRLRAANETTRLEEVRAGFEAFLNDLYNREDGQTFYSLLWIAETFTSLADGSRDNPTKSEEYFGKAADAYRKILTSAASDPEFVSDPGQIVGTKLRLASSLRRKPDYEAAEEVILDILKTNPSALDAQFEVASLYQEWASSGQLGAEDKFFTAIAGSPEGAPITIWGWAKMAQFLQRELFSKKDERLEKLHFDARYRLAQTQLQWGEALSDEEKSTEQLRRAQASVAGFQRISPRWPDEEYARFNQLYRDILAALGSPQVDLPRDLDGEPVKVDPVDDDPTGNQANPNPETPEPEESGGSNVFLMIVMLVFGGGAVAGLYFLAVGGNKKKYAKYETDGERPAPPPATDDKLTFPVEAPAAPEKKKEVQMPAFELNLSDGPPAKGATATADEKKLAQKKAMARKKAAQQKEAAKASGQKKAAQPSSAKQATSSGEKPKRKYTEEEIKKIKAARAAKAKAAKKKAEGAEKPKKKPEDS</sequence>
<feature type="compositionally biased region" description="Basic residues" evidence="2">
    <location>
        <begin position="1160"/>
        <end position="1172"/>
    </location>
</feature>
<evidence type="ECO:0000313" key="4">
    <source>
        <dbReference type="EMBL" id="CAK9108555.1"/>
    </source>
</evidence>
<name>A0ABP0S8D5_9DINO</name>
<gene>
    <name evidence="4" type="ORF">CCMP2556_LOCUS50568</name>
</gene>
<feature type="compositionally biased region" description="Basic and acidic residues" evidence="2">
    <location>
        <begin position="974"/>
        <end position="987"/>
    </location>
</feature>
<dbReference type="InterPro" id="IPR011990">
    <property type="entry name" value="TPR-like_helical_dom_sf"/>
</dbReference>
<organism evidence="4 5">
    <name type="scientific">Durusdinium trenchii</name>
    <dbReference type="NCBI Taxonomy" id="1381693"/>
    <lineage>
        <taxon>Eukaryota</taxon>
        <taxon>Sar</taxon>
        <taxon>Alveolata</taxon>
        <taxon>Dinophyceae</taxon>
        <taxon>Suessiales</taxon>
        <taxon>Symbiodiniaceae</taxon>
        <taxon>Durusdinium</taxon>
    </lineage>
</organism>
<keyword evidence="3" id="KW-1133">Transmembrane helix</keyword>
<accession>A0ABP0S8D5</accession>
<feature type="coiled-coil region" evidence="1">
    <location>
        <begin position="675"/>
        <end position="725"/>
    </location>
</feature>
<feature type="region of interest" description="Disordered" evidence="2">
    <location>
        <begin position="971"/>
        <end position="1010"/>
    </location>
</feature>
<reference evidence="4 5" key="1">
    <citation type="submission" date="2024-02" db="EMBL/GenBank/DDBJ databases">
        <authorList>
            <person name="Chen Y."/>
            <person name="Shah S."/>
            <person name="Dougan E. K."/>
            <person name="Thang M."/>
            <person name="Chan C."/>
        </authorList>
    </citation>
    <scope>NUCLEOTIDE SEQUENCE [LARGE SCALE GENOMIC DNA]</scope>
</reference>
<evidence type="ECO:0000256" key="2">
    <source>
        <dbReference type="SAM" id="MobiDB-lite"/>
    </source>
</evidence>
<keyword evidence="1" id="KW-0175">Coiled coil</keyword>
<feature type="region of interest" description="Disordered" evidence="2">
    <location>
        <begin position="1046"/>
        <end position="1188"/>
    </location>
</feature>
<feature type="compositionally biased region" description="Low complexity" evidence="2">
    <location>
        <begin position="1125"/>
        <end position="1144"/>
    </location>
</feature>
<feature type="compositionally biased region" description="Basic residues" evidence="2">
    <location>
        <begin position="1107"/>
        <end position="1118"/>
    </location>
</feature>
<dbReference type="Gene3D" id="1.25.40.10">
    <property type="entry name" value="Tetratricopeptide repeat domain"/>
    <property type="match status" value="2"/>
</dbReference>
<dbReference type="EMBL" id="CAXAMN010027128">
    <property type="protein sequence ID" value="CAK9108555.1"/>
    <property type="molecule type" value="Genomic_DNA"/>
</dbReference>
<keyword evidence="3" id="KW-0812">Transmembrane</keyword>
<comment type="caution">
    <text evidence="4">The sequence shown here is derived from an EMBL/GenBank/DDBJ whole genome shotgun (WGS) entry which is preliminary data.</text>
</comment>
<dbReference type="Proteomes" id="UP001642484">
    <property type="component" value="Unassembled WGS sequence"/>
</dbReference>
<feature type="compositionally biased region" description="Basic and acidic residues" evidence="2">
    <location>
        <begin position="1173"/>
        <end position="1188"/>
    </location>
</feature>
<feature type="transmembrane region" description="Helical" evidence="3">
    <location>
        <begin position="1014"/>
        <end position="1035"/>
    </location>
</feature>
<protein>
    <submittedName>
        <fullName evidence="4">Uncharacterized protein</fullName>
    </submittedName>
</protein>
<evidence type="ECO:0000256" key="1">
    <source>
        <dbReference type="SAM" id="Coils"/>
    </source>
</evidence>